<evidence type="ECO:0000256" key="3">
    <source>
        <dbReference type="ARBA" id="ARBA00048782"/>
    </source>
</evidence>
<comment type="similarity">
    <text evidence="4">Belongs to the MsrA Met sulfoxide reductase family.</text>
</comment>
<dbReference type="AlphaFoldDB" id="F0S8C3"/>
<dbReference type="eggNOG" id="COG0225">
    <property type="taxonomic scope" value="Bacteria"/>
</dbReference>
<evidence type="ECO:0000256" key="5">
    <source>
        <dbReference type="SAM" id="SignalP"/>
    </source>
</evidence>
<dbReference type="PANTHER" id="PTHR43774">
    <property type="entry name" value="PEPTIDE METHIONINE SULFOXIDE REDUCTASE"/>
    <property type="match status" value="1"/>
</dbReference>
<dbReference type="InterPro" id="IPR036509">
    <property type="entry name" value="Met_Sox_Rdtase_MsrA_sf"/>
</dbReference>
<dbReference type="Gene3D" id="3.30.1060.10">
    <property type="entry name" value="Peptide methionine sulphoxide reductase MsrA"/>
    <property type="match status" value="1"/>
</dbReference>
<dbReference type="SUPFAM" id="SSF55068">
    <property type="entry name" value="Peptide methionine sulfoxide reductase"/>
    <property type="match status" value="1"/>
</dbReference>
<comment type="function">
    <text evidence="4">Has an important function as a repair enzyme for proteins that have been inactivated by oxidation. Catalyzes the reversible oxidation-reduction of methionine sulfoxide in proteins to methionine.</text>
</comment>
<dbReference type="EMBL" id="CP002545">
    <property type="protein sequence ID" value="ADY53387.1"/>
    <property type="molecule type" value="Genomic_DNA"/>
</dbReference>
<comment type="catalytic activity">
    <reaction evidence="3 4">
        <text>[thioredoxin]-disulfide + L-methionine + H2O = L-methionine (S)-S-oxide + [thioredoxin]-dithiol</text>
        <dbReference type="Rhea" id="RHEA:19993"/>
        <dbReference type="Rhea" id="RHEA-COMP:10698"/>
        <dbReference type="Rhea" id="RHEA-COMP:10700"/>
        <dbReference type="ChEBI" id="CHEBI:15377"/>
        <dbReference type="ChEBI" id="CHEBI:29950"/>
        <dbReference type="ChEBI" id="CHEBI:50058"/>
        <dbReference type="ChEBI" id="CHEBI:57844"/>
        <dbReference type="ChEBI" id="CHEBI:58772"/>
        <dbReference type="EC" id="1.8.4.11"/>
    </reaction>
</comment>
<comment type="catalytic activity">
    <reaction evidence="2 4">
        <text>L-methionyl-[protein] + [thioredoxin]-disulfide + H2O = L-methionyl-(S)-S-oxide-[protein] + [thioredoxin]-dithiol</text>
        <dbReference type="Rhea" id="RHEA:14217"/>
        <dbReference type="Rhea" id="RHEA-COMP:10698"/>
        <dbReference type="Rhea" id="RHEA-COMP:10700"/>
        <dbReference type="Rhea" id="RHEA-COMP:12313"/>
        <dbReference type="Rhea" id="RHEA-COMP:12315"/>
        <dbReference type="ChEBI" id="CHEBI:15377"/>
        <dbReference type="ChEBI" id="CHEBI:16044"/>
        <dbReference type="ChEBI" id="CHEBI:29950"/>
        <dbReference type="ChEBI" id="CHEBI:44120"/>
        <dbReference type="ChEBI" id="CHEBI:50058"/>
        <dbReference type="EC" id="1.8.4.11"/>
    </reaction>
</comment>
<reference evidence="8" key="2">
    <citation type="submission" date="2011-02" db="EMBL/GenBank/DDBJ databases">
        <title>The complete genome of Pedobacter saltans DSM 12145.</title>
        <authorList>
            <consortium name="US DOE Joint Genome Institute (JGI-PGF)"/>
            <person name="Lucas S."/>
            <person name="Copeland A."/>
            <person name="Lapidus A."/>
            <person name="Bruce D."/>
            <person name="Goodwin L."/>
            <person name="Pitluck S."/>
            <person name="Kyrpides N."/>
            <person name="Mavromatis K."/>
            <person name="Pagani I."/>
            <person name="Ivanova N."/>
            <person name="Ovchinnikova G."/>
            <person name="Lu M."/>
            <person name="Detter J.C."/>
            <person name="Han C."/>
            <person name="Land M."/>
            <person name="Hauser L."/>
            <person name="Markowitz V."/>
            <person name="Cheng J.-F."/>
            <person name="Hugenholtz P."/>
            <person name="Woyke T."/>
            <person name="Wu D."/>
            <person name="Tindall B."/>
            <person name="Pomrenke H.G."/>
            <person name="Brambilla E."/>
            <person name="Klenk H.-P."/>
            <person name="Eisen J.A."/>
        </authorList>
    </citation>
    <scope>NUCLEOTIDE SEQUENCE [LARGE SCALE GENOMIC DNA]</scope>
    <source>
        <strain evidence="8">ATCC 51119 / DSM 12145 / JCM 21818 / LMG 10337 / NBRC 100064 / NCIMB 13643</strain>
    </source>
</reference>
<reference evidence="7 8" key="1">
    <citation type="journal article" date="2011" name="Stand. Genomic Sci.">
        <title>Complete genome sequence of the gliding, heparinolytic Pedobacter saltans type strain (113).</title>
        <authorList>
            <person name="Liolios K."/>
            <person name="Sikorski J."/>
            <person name="Lu M."/>
            <person name="Nolan M."/>
            <person name="Lapidus A."/>
            <person name="Lucas S."/>
            <person name="Hammon N."/>
            <person name="Deshpande S."/>
            <person name="Cheng J.F."/>
            <person name="Tapia R."/>
            <person name="Han C."/>
            <person name="Goodwin L."/>
            <person name="Pitluck S."/>
            <person name="Huntemann M."/>
            <person name="Ivanova N."/>
            <person name="Pagani I."/>
            <person name="Mavromatis K."/>
            <person name="Ovchinikova G."/>
            <person name="Pati A."/>
            <person name="Chen A."/>
            <person name="Palaniappan K."/>
            <person name="Land M."/>
            <person name="Hauser L."/>
            <person name="Brambilla E.M."/>
            <person name="Kotsyurbenko O."/>
            <person name="Rohde M."/>
            <person name="Tindall B.J."/>
            <person name="Abt B."/>
            <person name="Goker M."/>
            <person name="Detter J.C."/>
            <person name="Woyke T."/>
            <person name="Bristow J."/>
            <person name="Eisen J.A."/>
            <person name="Markowitz V."/>
            <person name="Hugenholtz P."/>
            <person name="Klenk H.P."/>
            <person name="Kyrpides N.C."/>
        </authorList>
    </citation>
    <scope>NUCLEOTIDE SEQUENCE [LARGE SCALE GENOMIC DNA]</scope>
    <source>
        <strain evidence="8">ATCC 51119 / DSM 12145 / JCM 21818 / LMG 10337 / NBRC 100064 / NCIMB 13643</strain>
    </source>
</reference>
<organism evidence="7 8">
    <name type="scientific">Pseudopedobacter saltans (strain ATCC 51119 / DSM 12145 / JCM 21818 / CCUG 39354 / LMG 10337 / NBRC 100064 / NCIMB 13643)</name>
    <name type="common">Pedobacter saltans</name>
    <dbReference type="NCBI Taxonomy" id="762903"/>
    <lineage>
        <taxon>Bacteria</taxon>
        <taxon>Pseudomonadati</taxon>
        <taxon>Bacteroidota</taxon>
        <taxon>Sphingobacteriia</taxon>
        <taxon>Sphingobacteriales</taxon>
        <taxon>Sphingobacteriaceae</taxon>
        <taxon>Pseudopedobacter</taxon>
    </lineage>
</organism>
<evidence type="ECO:0000313" key="7">
    <source>
        <dbReference type="EMBL" id="ADY53387.1"/>
    </source>
</evidence>
<dbReference type="Pfam" id="PF01625">
    <property type="entry name" value="PMSR"/>
    <property type="match status" value="1"/>
</dbReference>
<keyword evidence="8" id="KW-1185">Reference proteome</keyword>
<dbReference type="GO" id="GO:0008113">
    <property type="term" value="F:peptide-methionine (S)-S-oxide reductase activity"/>
    <property type="evidence" value="ECO:0007669"/>
    <property type="project" value="UniProtKB-UniRule"/>
</dbReference>
<proteinExistence type="inferred from homology"/>
<name>F0S8C3_PSESL</name>
<dbReference type="RefSeq" id="WP_013633872.1">
    <property type="nucleotide sequence ID" value="NC_015177.1"/>
</dbReference>
<dbReference type="EC" id="1.8.4.11" evidence="4"/>
<keyword evidence="1 4" id="KW-0560">Oxidoreductase</keyword>
<evidence type="ECO:0000256" key="4">
    <source>
        <dbReference type="HAMAP-Rule" id="MF_01401"/>
    </source>
</evidence>
<feature type="signal peptide" evidence="5">
    <location>
        <begin position="1"/>
        <end position="21"/>
    </location>
</feature>
<dbReference type="STRING" id="762903.Pedsa_2848"/>
<dbReference type="InterPro" id="IPR002569">
    <property type="entry name" value="Met_Sox_Rdtase_MsrA_dom"/>
</dbReference>
<evidence type="ECO:0000313" key="8">
    <source>
        <dbReference type="Proteomes" id="UP000000310"/>
    </source>
</evidence>
<dbReference type="PANTHER" id="PTHR43774:SF1">
    <property type="entry name" value="PEPTIDE METHIONINE SULFOXIDE REDUCTASE MSRA 2"/>
    <property type="match status" value="1"/>
</dbReference>
<evidence type="ECO:0000256" key="1">
    <source>
        <dbReference type="ARBA" id="ARBA00023002"/>
    </source>
</evidence>
<evidence type="ECO:0000256" key="2">
    <source>
        <dbReference type="ARBA" id="ARBA00047806"/>
    </source>
</evidence>
<protein>
    <recommendedName>
        <fullName evidence="4">Peptide methionine sulfoxide reductase MsrA</fullName>
        <shortName evidence="4">Protein-methionine-S-oxide reductase</shortName>
        <ecNumber evidence="4">1.8.4.11</ecNumber>
    </recommendedName>
    <alternativeName>
        <fullName evidence="4">Peptide-methionine (S)-S-oxide reductase</fullName>
        <shortName evidence="4">Peptide Met(O) reductase</shortName>
    </alternativeName>
</protein>
<feature type="chain" id="PRO_5003256801" description="Peptide methionine sulfoxide reductase MsrA" evidence="5">
    <location>
        <begin position="22"/>
        <end position="219"/>
    </location>
</feature>
<dbReference type="HAMAP" id="MF_01401">
    <property type="entry name" value="MsrA"/>
    <property type="match status" value="1"/>
</dbReference>
<dbReference type="OrthoDB" id="4174719at2"/>
<dbReference type="PROSITE" id="PS51257">
    <property type="entry name" value="PROKAR_LIPOPROTEIN"/>
    <property type="match status" value="1"/>
</dbReference>
<sequence>MKPYKNVFLLLIMIFTLQSCNGQSKNKTQKERSTAINLTPPKGKAIAAFAEGCFWCTEHVFESVFGVDSAVSGYAGGHTKNPTYEQVSKETTGHAEATLIYYDPKKVSYKDLVQVFFDSHDPTTKNRQGPDVGSSYRSVLFYQTPEEKEIAQDVIKDLIKNKVFPKPIVTELAPLIVFYRAEEEHQNFVKRNPFQPYVRGVSDPRFEKFKLKTRLPLKE</sequence>
<keyword evidence="5" id="KW-0732">Signal</keyword>
<dbReference type="Proteomes" id="UP000000310">
    <property type="component" value="Chromosome"/>
</dbReference>
<feature type="domain" description="Peptide methionine sulphoxide reductase MsrA" evidence="6">
    <location>
        <begin position="47"/>
        <end position="197"/>
    </location>
</feature>
<evidence type="ECO:0000259" key="6">
    <source>
        <dbReference type="Pfam" id="PF01625"/>
    </source>
</evidence>
<dbReference type="KEGG" id="psn:Pedsa_2848"/>
<dbReference type="NCBIfam" id="TIGR00401">
    <property type="entry name" value="msrA"/>
    <property type="match status" value="1"/>
</dbReference>
<gene>
    <name evidence="4" type="primary">msrA</name>
    <name evidence="7" type="ordered locus">Pedsa_2848</name>
</gene>
<dbReference type="HOGENOM" id="CLU_031040_10_0_10"/>
<dbReference type="GO" id="GO:0033744">
    <property type="term" value="F:L-methionine:thioredoxin-disulfide S-oxidoreductase activity"/>
    <property type="evidence" value="ECO:0007669"/>
    <property type="project" value="RHEA"/>
</dbReference>
<accession>F0S8C3</accession>
<feature type="active site" evidence="4">
    <location>
        <position position="53"/>
    </location>
</feature>